<gene>
    <name evidence="5" type="primary">fsip1</name>
</gene>
<dbReference type="GeneTree" id="ENSGT00390000013879"/>
<reference evidence="5" key="2">
    <citation type="submission" date="2025-08" db="UniProtKB">
        <authorList>
            <consortium name="Ensembl"/>
        </authorList>
    </citation>
    <scope>IDENTIFICATION</scope>
</reference>
<protein>
    <recommendedName>
        <fullName evidence="2">Fibrous sheath-interacting protein 1</fullName>
    </recommendedName>
</protein>
<evidence type="ECO:0000256" key="2">
    <source>
        <dbReference type="ARBA" id="ARBA00019480"/>
    </source>
</evidence>
<accession>A0A671WEN5</accession>
<dbReference type="Proteomes" id="UP000472265">
    <property type="component" value="Chromosome 16"/>
</dbReference>
<evidence type="ECO:0000313" key="6">
    <source>
        <dbReference type="Proteomes" id="UP000472265"/>
    </source>
</evidence>
<dbReference type="PANTHER" id="PTHR22012">
    <property type="entry name" value="FIBROUS SHEATH INTERACTING PROTEIN 1"/>
    <property type="match status" value="1"/>
</dbReference>
<keyword evidence="6" id="KW-1185">Reference proteome</keyword>
<dbReference type="InterPro" id="IPR026246">
    <property type="entry name" value="Fsip1"/>
</dbReference>
<organism evidence="5 6">
    <name type="scientific">Sparus aurata</name>
    <name type="common">Gilthead sea bream</name>
    <dbReference type="NCBI Taxonomy" id="8175"/>
    <lineage>
        <taxon>Eukaryota</taxon>
        <taxon>Metazoa</taxon>
        <taxon>Chordata</taxon>
        <taxon>Craniata</taxon>
        <taxon>Vertebrata</taxon>
        <taxon>Euteleostomi</taxon>
        <taxon>Actinopterygii</taxon>
        <taxon>Neopterygii</taxon>
        <taxon>Teleostei</taxon>
        <taxon>Neoteleostei</taxon>
        <taxon>Acanthomorphata</taxon>
        <taxon>Eupercaria</taxon>
        <taxon>Spariformes</taxon>
        <taxon>Sparidae</taxon>
        <taxon>Sparus</taxon>
    </lineage>
</organism>
<proteinExistence type="inferred from homology"/>
<evidence type="ECO:0000313" key="5">
    <source>
        <dbReference type="Ensembl" id="ENSSAUP00010037543.1"/>
    </source>
</evidence>
<comment type="similarity">
    <text evidence="1">Belongs to the FSIP1 family.</text>
</comment>
<sequence length="240" mass="27468">NISCQNHTMEIIKGSLEDISRPTSSKQTGSRSEFIHPKHCIQHLCIFLGHYQVGVSVTDDERDDVQLQEAIQEMRRLDQILSDMICKEKEVRRQRRAVQAKLWQELLVDTLLTLPVHKPMLVFQFKGSHFYHFCCCVIFEGDQVLLSQAEKERLAELLQEVDGEEEDSARGADGRGYTPEPSDLEQLIHINSKIRLLLPVEEFLSVKSSFSLQSQLSRASMATSCKNLLLLTLRELQPYG</sequence>
<dbReference type="AlphaFoldDB" id="A0A671WEN5"/>
<feature type="region of interest" description="Disordered" evidence="4">
    <location>
        <begin position="160"/>
        <end position="182"/>
    </location>
</feature>
<name>A0A671WEN5_SPAAU</name>
<dbReference type="Ensembl" id="ENSSAUT00010039549.1">
    <property type="protein sequence ID" value="ENSSAUP00010037543.1"/>
    <property type="gene ID" value="ENSSAUG00010015864.1"/>
</dbReference>
<evidence type="ECO:0000256" key="1">
    <source>
        <dbReference type="ARBA" id="ARBA00010495"/>
    </source>
</evidence>
<evidence type="ECO:0000256" key="3">
    <source>
        <dbReference type="ARBA" id="ARBA00023054"/>
    </source>
</evidence>
<dbReference type="PANTHER" id="PTHR22012:SF2">
    <property type="entry name" value="FIBROUS SHEATH-INTERACTING PROTEIN 1"/>
    <property type="match status" value="1"/>
</dbReference>
<dbReference type="Pfam" id="PF15554">
    <property type="entry name" value="FSIP1"/>
    <property type="match status" value="1"/>
</dbReference>
<reference evidence="5" key="1">
    <citation type="submission" date="2021-04" db="EMBL/GenBank/DDBJ databases">
        <authorList>
            <consortium name="Wellcome Sanger Institute Data Sharing"/>
        </authorList>
    </citation>
    <scope>NUCLEOTIDE SEQUENCE [LARGE SCALE GENOMIC DNA]</scope>
</reference>
<keyword evidence="3" id="KW-0175">Coiled coil</keyword>
<reference evidence="5" key="3">
    <citation type="submission" date="2025-09" db="UniProtKB">
        <authorList>
            <consortium name="Ensembl"/>
        </authorList>
    </citation>
    <scope>IDENTIFICATION</scope>
</reference>
<evidence type="ECO:0000256" key="4">
    <source>
        <dbReference type="SAM" id="MobiDB-lite"/>
    </source>
</evidence>